<dbReference type="PANTHER" id="PTHR43861:SF1">
    <property type="entry name" value="TRANS-ACONITATE 2-METHYLTRANSFERASE"/>
    <property type="match status" value="1"/>
</dbReference>
<feature type="domain" description="Methyltransferase type 11" evidence="1">
    <location>
        <begin position="162"/>
        <end position="261"/>
    </location>
</feature>
<reference evidence="2 3" key="1">
    <citation type="submission" date="2015-01" db="EMBL/GenBank/DDBJ databases">
        <title>Genome Sequence of Magnetospirillum magnetotacticum Strain MS-1.</title>
        <authorList>
            <person name="Marinov G.K."/>
            <person name="Smalley M.D."/>
            <person name="DeSalvo G."/>
        </authorList>
    </citation>
    <scope>NUCLEOTIDE SEQUENCE [LARGE SCALE GENOMIC DNA]</scope>
    <source>
        <strain evidence="2 3">MS-1</strain>
    </source>
</reference>
<dbReference type="Pfam" id="PF08241">
    <property type="entry name" value="Methyltransf_11"/>
    <property type="match status" value="1"/>
</dbReference>
<sequence length="323" mass="36012">MSILNPEDLSRGCIHFQDQYRKLNFGAAQKILALIEQTVQVEKVALKIREAIYPRLLVAVGAPQGTSIPDLIWQLYAIYAKSTPAEMMTLAAQTGEIFDTGWKNLAADEDDLSADTLKSFYDSLAFPVGCTFRKLISDNLQLALQALPFWAVTHIKPKAAFDFGGNSGLMTTLMATTGTGRCLLVDFSSKMLDFARWKDRRMGVTNVECLELDVAMSSLPHPFKESFDFGVCTEVMEHIFDVEKAVAAMAALLKKDGLLFFSASFGHYPYPSHLRRNVVFAGKEDDLLRRHGLQPVDASFPFPMAPNQKLYKKVVSSTSTHRR</sequence>
<dbReference type="Proteomes" id="UP000031971">
    <property type="component" value="Unassembled WGS sequence"/>
</dbReference>
<evidence type="ECO:0000259" key="1">
    <source>
        <dbReference type="Pfam" id="PF08241"/>
    </source>
</evidence>
<dbReference type="Gene3D" id="3.40.50.150">
    <property type="entry name" value="Vaccinia Virus protein VP39"/>
    <property type="match status" value="1"/>
</dbReference>
<organism evidence="2 3">
    <name type="scientific">Paramagnetospirillum magnetotacticum MS-1</name>
    <dbReference type="NCBI Taxonomy" id="272627"/>
    <lineage>
        <taxon>Bacteria</taxon>
        <taxon>Pseudomonadati</taxon>
        <taxon>Pseudomonadota</taxon>
        <taxon>Alphaproteobacteria</taxon>
        <taxon>Rhodospirillales</taxon>
        <taxon>Magnetospirillaceae</taxon>
        <taxon>Paramagnetospirillum</taxon>
    </lineage>
</organism>
<name>A0A0C2UC85_PARME</name>
<keyword evidence="3" id="KW-1185">Reference proteome</keyword>
<gene>
    <name evidence="2" type="ORF">CCC_01880</name>
</gene>
<dbReference type="InterPro" id="IPR013216">
    <property type="entry name" value="Methyltransf_11"/>
</dbReference>
<protein>
    <recommendedName>
        <fullName evidence="1">Methyltransferase type 11 domain-containing protein</fullName>
    </recommendedName>
</protein>
<evidence type="ECO:0000313" key="3">
    <source>
        <dbReference type="Proteomes" id="UP000031971"/>
    </source>
</evidence>
<dbReference type="STRING" id="272627.CCC_01880"/>
<dbReference type="InterPro" id="IPR029063">
    <property type="entry name" value="SAM-dependent_MTases_sf"/>
</dbReference>
<dbReference type="PANTHER" id="PTHR43861">
    <property type="entry name" value="TRANS-ACONITATE 2-METHYLTRANSFERASE-RELATED"/>
    <property type="match status" value="1"/>
</dbReference>
<dbReference type="EMBL" id="JXSL01000026">
    <property type="protein sequence ID" value="KIL99087.1"/>
    <property type="molecule type" value="Genomic_DNA"/>
</dbReference>
<dbReference type="SUPFAM" id="SSF53335">
    <property type="entry name" value="S-adenosyl-L-methionine-dependent methyltransferases"/>
    <property type="match status" value="1"/>
</dbReference>
<proteinExistence type="predicted"/>
<dbReference type="CDD" id="cd02440">
    <property type="entry name" value="AdoMet_MTases"/>
    <property type="match status" value="1"/>
</dbReference>
<comment type="caution">
    <text evidence="2">The sequence shown here is derived from an EMBL/GenBank/DDBJ whole genome shotgun (WGS) entry which is preliminary data.</text>
</comment>
<dbReference type="GO" id="GO:0008757">
    <property type="term" value="F:S-adenosylmethionine-dependent methyltransferase activity"/>
    <property type="evidence" value="ECO:0007669"/>
    <property type="project" value="InterPro"/>
</dbReference>
<evidence type="ECO:0000313" key="2">
    <source>
        <dbReference type="EMBL" id="KIL99087.1"/>
    </source>
</evidence>
<accession>A0A0C2UC85</accession>
<dbReference type="AlphaFoldDB" id="A0A0C2UC85"/>